<evidence type="ECO:0000256" key="5">
    <source>
        <dbReference type="ARBA" id="ARBA00023136"/>
    </source>
</evidence>
<feature type="transmembrane region" description="Helical" evidence="6">
    <location>
        <begin position="596"/>
        <end position="612"/>
    </location>
</feature>
<feature type="domain" description="Cytochrome oxidase subunit II copper A binding" evidence="8">
    <location>
        <begin position="28"/>
        <end position="134"/>
    </location>
</feature>
<dbReference type="Pfam" id="PF13473">
    <property type="entry name" value="Cupredoxin_1"/>
    <property type="match status" value="1"/>
</dbReference>
<feature type="transmembrane region" description="Helical" evidence="6">
    <location>
        <begin position="457"/>
        <end position="482"/>
    </location>
</feature>
<feature type="signal peptide" evidence="7">
    <location>
        <begin position="1"/>
        <end position="25"/>
    </location>
</feature>
<organism evidence="9 10">
    <name type="scientific">Desulfurispirillum indicum (strain ATCC BAA-1389 / DSM 22839 / S5)</name>
    <dbReference type="NCBI Taxonomy" id="653733"/>
    <lineage>
        <taxon>Bacteria</taxon>
        <taxon>Pseudomonadati</taxon>
        <taxon>Chrysiogenota</taxon>
        <taxon>Chrysiogenia</taxon>
        <taxon>Chrysiogenales</taxon>
        <taxon>Chrysiogenaceae</taxon>
        <taxon>Desulfurispirillum</taxon>
    </lineage>
</organism>
<dbReference type="InterPro" id="IPR008972">
    <property type="entry name" value="Cupredoxin"/>
</dbReference>
<dbReference type="GO" id="GO:0005507">
    <property type="term" value="F:copper ion binding"/>
    <property type="evidence" value="ECO:0007669"/>
    <property type="project" value="InterPro"/>
</dbReference>
<dbReference type="eggNOG" id="COG1622">
    <property type="taxonomic scope" value="Bacteria"/>
</dbReference>
<dbReference type="InterPro" id="IPR017896">
    <property type="entry name" value="4Fe4S_Fe-S-bd"/>
</dbReference>
<feature type="transmembrane region" description="Helical" evidence="6">
    <location>
        <begin position="543"/>
        <end position="571"/>
    </location>
</feature>
<dbReference type="RefSeq" id="WP_013505203.1">
    <property type="nucleotide sequence ID" value="NC_014836.1"/>
</dbReference>
<keyword evidence="2" id="KW-1003">Cell membrane</keyword>
<dbReference type="InterPro" id="IPR052378">
    <property type="entry name" value="NosR_regulator"/>
</dbReference>
<name>E6W0Y3_DESIS</name>
<keyword evidence="6" id="KW-0812">Transmembrane</keyword>
<evidence type="ECO:0000256" key="6">
    <source>
        <dbReference type="SAM" id="Phobius"/>
    </source>
</evidence>
<feature type="transmembrane region" description="Helical" evidence="6">
    <location>
        <begin position="633"/>
        <end position="652"/>
    </location>
</feature>
<dbReference type="KEGG" id="din:Selin_0567"/>
<dbReference type="InterPro" id="IPR001505">
    <property type="entry name" value="Copper_CuA"/>
</dbReference>
<evidence type="ECO:0000256" key="7">
    <source>
        <dbReference type="SAM" id="SignalP"/>
    </source>
</evidence>
<dbReference type="PROSITE" id="PS00078">
    <property type="entry name" value="COX2"/>
    <property type="match status" value="1"/>
</dbReference>
<feature type="transmembrane region" description="Helical" evidence="6">
    <location>
        <begin position="425"/>
        <end position="445"/>
    </location>
</feature>
<keyword evidence="5 6" id="KW-0472">Membrane</keyword>
<feature type="transmembrane region" description="Helical" evidence="6">
    <location>
        <begin position="179"/>
        <end position="198"/>
    </location>
</feature>
<dbReference type="Proteomes" id="UP000002572">
    <property type="component" value="Chromosome"/>
</dbReference>
<evidence type="ECO:0000313" key="10">
    <source>
        <dbReference type="Proteomes" id="UP000002572"/>
    </source>
</evidence>
<evidence type="ECO:0000256" key="1">
    <source>
        <dbReference type="ARBA" id="ARBA00004236"/>
    </source>
</evidence>
<feature type="transmembrane region" description="Helical" evidence="6">
    <location>
        <begin position="275"/>
        <end position="293"/>
    </location>
</feature>
<sequence>MKYFTTCLLAALFLLGFWVATPTMAQAERLVEIDVHASQFEYKPSILRVQQGDRVRITLISEDVTHGLYIDGYDISVQDMPQDRQVNTLEFVADKAGNFTFRCNVVCGPMHPFMVGTLIVEPNAKTPFFLILGVLVALGSLFYVYRKRDRILGGQDESATYIDLSSRYRWVATLLKQRWLQYVLMAVNVFFFTIILYAGFAGTKVGNANFSLIFVWIVWWAALILLLLPLGGRLWCTMCPLPAPGEWMDHRAFVDKGKERPLTLANKWPKRFKNIWLQNWSFLLVAMFSGIILTRPFVTAVVLSLFIGLAIVFSLMYGKRIFCRYLCPVSGFIGLYSLVAPLGVRVADKDVCRNHKQKECIVGTEKGYGCPWLEVPWNMDRNAYCGICTECFKTCSQNNVRLVWQKFGQDLLVSKGKSIDEAYKAFIMLSCALAYSVIFQSSWGAVKSWANLSMPGFAYFASGFLALNLVIVPVLFALSVWIGHGMAQKRLSSFTNIFYPVRQLAIITKGLIVGPKEESKKAEVKDEAGGIAFSDLFITLSYVLVPLGLACWMAFSVSFLFINGIYILHVISDPFGWGWNLFGTRDLEWKPVGTSFYPYIQALILLVGLYFSNNTGARLLAKYPLEAGQKIRLLLPVTAFLTIVTGLFLWLFL</sequence>
<dbReference type="InParanoid" id="E6W0Y3"/>
<dbReference type="OrthoDB" id="9771372at2"/>
<dbReference type="InterPro" id="IPR028096">
    <property type="entry name" value="EfeO_Cupredoxin"/>
</dbReference>
<feature type="chain" id="PRO_5003213847" evidence="7">
    <location>
        <begin position="26"/>
        <end position="653"/>
    </location>
</feature>
<dbReference type="SUPFAM" id="SSF49503">
    <property type="entry name" value="Cupredoxins"/>
    <property type="match status" value="1"/>
</dbReference>
<dbReference type="PROSITE" id="PS50857">
    <property type="entry name" value="COX2_CUA"/>
    <property type="match status" value="1"/>
</dbReference>
<evidence type="ECO:0000256" key="2">
    <source>
        <dbReference type="ARBA" id="ARBA00022475"/>
    </source>
</evidence>
<dbReference type="GO" id="GO:0005886">
    <property type="term" value="C:plasma membrane"/>
    <property type="evidence" value="ECO:0007669"/>
    <property type="project" value="UniProtKB-SubCell"/>
</dbReference>
<evidence type="ECO:0000256" key="3">
    <source>
        <dbReference type="ARBA" id="ARBA00022723"/>
    </source>
</evidence>
<dbReference type="Gene3D" id="2.60.40.420">
    <property type="entry name" value="Cupredoxins - blue copper proteins"/>
    <property type="match status" value="1"/>
</dbReference>
<feature type="transmembrane region" description="Helical" evidence="6">
    <location>
        <begin position="210"/>
        <end position="228"/>
    </location>
</feature>
<evidence type="ECO:0000259" key="8">
    <source>
        <dbReference type="PROSITE" id="PS50857"/>
    </source>
</evidence>
<dbReference type="EMBL" id="CP002432">
    <property type="protein sequence ID" value="ADU65315.1"/>
    <property type="molecule type" value="Genomic_DNA"/>
</dbReference>
<gene>
    <name evidence="9" type="ordered locus">Selin_0567</name>
</gene>
<dbReference type="eggNOG" id="COG0348">
    <property type="taxonomic scope" value="Bacteria"/>
</dbReference>
<feature type="transmembrane region" description="Helical" evidence="6">
    <location>
        <begin position="128"/>
        <end position="145"/>
    </location>
</feature>
<keyword evidence="4" id="KW-0186">Copper</keyword>
<accession>E6W0Y3</accession>
<dbReference type="HOGENOM" id="CLU_017386_1_0_0"/>
<evidence type="ECO:0000256" key="4">
    <source>
        <dbReference type="ARBA" id="ARBA00023008"/>
    </source>
</evidence>
<feature type="transmembrane region" description="Helical" evidence="6">
    <location>
        <begin position="299"/>
        <end position="318"/>
    </location>
</feature>
<proteinExistence type="predicted"/>
<dbReference type="STRING" id="653733.Selin_0567"/>
<dbReference type="InterPro" id="IPR002429">
    <property type="entry name" value="CcO_II-like_C"/>
</dbReference>
<evidence type="ECO:0000313" key="9">
    <source>
        <dbReference type="EMBL" id="ADU65315.1"/>
    </source>
</evidence>
<keyword evidence="3" id="KW-0479">Metal-binding</keyword>
<dbReference type="Pfam" id="PF12801">
    <property type="entry name" value="Fer4_5"/>
    <property type="match status" value="2"/>
</dbReference>
<protein>
    <submittedName>
        <fullName evidence="9">Cytochrome c oxidase subunit II</fullName>
    </submittedName>
</protein>
<dbReference type="AlphaFoldDB" id="E6W0Y3"/>
<keyword evidence="10" id="KW-1185">Reference proteome</keyword>
<dbReference type="GO" id="GO:0004129">
    <property type="term" value="F:cytochrome-c oxidase activity"/>
    <property type="evidence" value="ECO:0007669"/>
    <property type="project" value="InterPro"/>
</dbReference>
<comment type="subcellular location">
    <subcellularLocation>
        <location evidence="1">Cell membrane</location>
    </subcellularLocation>
</comment>
<reference evidence="9 10" key="1">
    <citation type="submission" date="2010-12" db="EMBL/GenBank/DDBJ databases">
        <title>Complete sequence of Desulfurispirillum indicum S5.</title>
        <authorList>
            <consortium name="US DOE Joint Genome Institute"/>
            <person name="Lucas S."/>
            <person name="Copeland A."/>
            <person name="Lapidus A."/>
            <person name="Cheng J.-F."/>
            <person name="Goodwin L."/>
            <person name="Pitluck S."/>
            <person name="Chertkov O."/>
            <person name="Held B."/>
            <person name="Detter J.C."/>
            <person name="Han C."/>
            <person name="Tapia R."/>
            <person name="Land M."/>
            <person name="Hauser L."/>
            <person name="Kyrpides N."/>
            <person name="Ivanova N."/>
            <person name="Mikhailova N."/>
            <person name="Haggblom M."/>
            <person name="Rauschenbach I."/>
            <person name="Bini E."/>
            <person name="Woyke T."/>
        </authorList>
    </citation>
    <scope>NUCLEOTIDE SEQUENCE [LARGE SCALE GENOMIC DNA]</scope>
    <source>
        <strain evidence="10">ATCC BAA-1389 / DSM 22839 / S5</strain>
    </source>
</reference>
<dbReference type="PANTHER" id="PTHR30224:SF4">
    <property type="entry name" value="ELECTRON TRANSPORT PROTEIN YCCM-RELATED"/>
    <property type="match status" value="1"/>
</dbReference>
<keyword evidence="7" id="KW-0732">Signal</keyword>
<dbReference type="PANTHER" id="PTHR30224">
    <property type="entry name" value="ELECTRON TRANSPORT PROTEIN"/>
    <property type="match status" value="1"/>
</dbReference>
<keyword evidence="6" id="KW-1133">Transmembrane helix</keyword>